<evidence type="ECO:0000256" key="1">
    <source>
        <dbReference type="SAM" id="SignalP"/>
    </source>
</evidence>
<feature type="chain" id="PRO_5019035480" description="TonB C-terminal domain-containing protein" evidence="1">
    <location>
        <begin position="23"/>
        <end position="397"/>
    </location>
</feature>
<sequence>MVTRQLPLLVSALLVLPALAHAQDSAHVQTVLVTGKALAETESQLKACLARNCPPREDIDASLAHAENQFIAGEYHAARSTLAAARGRNARYASQYPVEVADLIRAYGRLTDLDGYRNLSRLLQIESLDALKAGLDQGDSRVLMQRLMTGDEFARSGQIVAAINVYRKVAKQADKAKLPQVRGHAMFREAVLYGAVSEVRLAYRSTAEDAIRRIEKTTQPELGPFREAAGMLRASLASARGDKQAIDKAVASLGTKVNKPVLIYAPTVQVDQANVAPTGIGLASLGLDTGPQWIDVRFRIAADGTVHDVETLRQSDTVHGIWPKKVHEALAGRRYAPLRLAADDDGLARIERFTMVFDTHTPTGSRLRSLTLVGRLSSIDLTPEPAGSTPRDSNKGG</sequence>
<dbReference type="Proteomes" id="UP000287746">
    <property type="component" value="Unassembled WGS sequence"/>
</dbReference>
<dbReference type="RefSeq" id="WP_126005435.1">
    <property type="nucleotide sequence ID" value="NZ_QQYZ01000022.1"/>
</dbReference>
<protein>
    <recommendedName>
        <fullName evidence="4">TonB C-terminal domain-containing protein</fullName>
    </recommendedName>
</protein>
<dbReference type="EMBL" id="QQYZ01000022">
    <property type="protein sequence ID" value="RSY78773.1"/>
    <property type="molecule type" value="Genomic_DNA"/>
</dbReference>
<dbReference type="AlphaFoldDB" id="A0A430FZG2"/>
<accession>A0A430FZG2</accession>
<reference evidence="2 3" key="1">
    <citation type="submission" date="2018-07" db="EMBL/GenBank/DDBJ databases">
        <title>Genomic and Epidemiologic Investigation of an Indolent Hospital Outbreak.</title>
        <authorList>
            <person name="Johnson R.C."/>
            <person name="Deming C."/>
            <person name="Conlan S."/>
            <person name="Zellmer C.J."/>
            <person name="Michelin A.V."/>
            <person name="Lee-Lin S."/>
            <person name="Thomas P.J."/>
            <person name="Park M."/>
            <person name="Weingarten R.A."/>
            <person name="Less J."/>
            <person name="Dekker J.P."/>
            <person name="Frank K.M."/>
            <person name="Musser K.A."/>
            <person name="Mcquiston J.R."/>
            <person name="Henderson D.K."/>
            <person name="Lau A.F."/>
            <person name="Palmore T.N."/>
            <person name="Segre J.A."/>
        </authorList>
    </citation>
    <scope>NUCLEOTIDE SEQUENCE [LARGE SCALE GENOMIC DNA]</scope>
    <source>
        <strain evidence="2 3">SK-CDC1_0717</strain>
    </source>
</reference>
<comment type="caution">
    <text evidence="2">The sequence shown here is derived from an EMBL/GenBank/DDBJ whole genome shotgun (WGS) entry which is preliminary data.</text>
</comment>
<keyword evidence="1" id="KW-0732">Signal</keyword>
<evidence type="ECO:0000313" key="2">
    <source>
        <dbReference type="EMBL" id="RSY78773.1"/>
    </source>
</evidence>
<organism evidence="2 3">
    <name type="scientific">Sphingomonas koreensis</name>
    <dbReference type="NCBI Taxonomy" id="93064"/>
    <lineage>
        <taxon>Bacteria</taxon>
        <taxon>Pseudomonadati</taxon>
        <taxon>Pseudomonadota</taxon>
        <taxon>Alphaproteobacteria</taxon>
        <taxon>Sphingomonadales</taxon>
        <taxon>Sphingomonadaceae</taxon>
        <taxon>Sphingomonas</taxon>
    </lineage>
</organism>
<name>A0A430FZG2_9SPHN</name>
<gene>
    <name evidence="2" type="ORF">DAH66_18195</name>
</gene>
<evidence type="ECO:0000313" key="3">
    <source>
        <dbReference type="Proteomes" id="UP000287746"/>
    </source>
</evidence>
<feature type="signal peptide" evidence="1">
    <location>
        <begin position="1"/>
        <end position="22"/>
    </location>
</feature>
<proteinExistence type="predicted"/>
<evidence type="ECO:0008006" key="4">
    <source>
        <dbReference type="Google" id="ProtNLM"/>
    </source>
</evidence>